<gene>
    <name evidence="2" type="ORF">GCM10023081_28000</name>
</gene>
<feature type="region of interest" description="Disordered" evidence="1">
    <location>
        <begin position="259"/>
        <end position="279"/>
    </location>
</feature>
<protein>
    <submittedName>
        <fullName evidence="2">Uncharacterized protein</fullName>
    </submittedName>
</protein>
<organism evidence="2 3">
    <name type="scientific">Arthrobacter ginkgonis</name>
    <dbReference type="NCBI Taxonomy" id="1630594"/>
    <lineage>
        <taxon>Bacteria</taxon>
        <taxon>Bacillati</taxon>
        <taxon>Actinomycetota</taxon>
        <taxon>Actinomycetes</taxon>
        <taxon>Micrococcales</taxon>
        <taxon>Micrococcaceae</taxon>
        <taxon>Arthrobacter</taxon>
    </lineage>
</organism>
<dbReference type="RefSeq" id="WP_345151628.1">
    <property type="nucleotide sequence ID" value="NZ_BAABEO010000019.1"/>
</dbReference>
<evidence type="ECO:0000313" key="3">
    <source>
        <dbReference type="Proteomes" id="UP001500752"/>
    </source>
</evidence>
<comment type="caution">
    <text evidence="2">The sequence shown here is derived from an EMBL/GenBank/DDBJ whole genome shotgun (WGS) entry which is preliminary data.</text>
</comment>
<dbReference type="EMBL" id="BAABEO010000019">
    <property type="protein sequence ID" value="GAA3689028.1"/>
    <property type="molecule type" value="Genomic_DNA"/>
</dbReference>
<proteinExistence type="predicted"/>
<accession>A0ABP7CEQ0</accession>
<dbReference type="Proteomes" id="UP001500752">
    <property type="component" value="Unassembled WGS sequence"/>
</dbReference>
<feature type="region of interest" description="Disordered" evidence="1">
    <location>
        <begin position="191"/>
        <end position="213"/>
    </location>
</feature>
<keyword evidence="3" id="KW-1185">Reference proteome</keyword>
<reference evidence="3" key="1">
    <citation type="journal article" date="2019" name="Int. J. Syst. Evol. Microbiol.">
        <title>The Global Catalogue of Microorganisms (GCM) 10K type strain sequencing project: providing services to taxonomists for standard genome sequencing and annotation.</title>
        <authorList>
            <consortium name="The Broad Institute Genomics Platform"/>
            <consortium name="The Broad Institute Genome Sequencing Center for Infectious Disease"/>
            <person name="Wu L."/>
            <person name="Ma J."/>
        </authorList>
    </citation>
    <scope>NUCLEOTIDE SEQUENCE [LARGE SCALE GENOMIC DNA]</scope>
    <source>
        <strain evidence="3">JCM 30742</strain>
    </source>
</reference>
<sequence length="388" mass="41783">MGFGAILTTGDEFAPLDEEVMRWIVEVRVEQELSKPTIYAVRFEDDLCEGNPVVAGRKELQAGKVLGIFVKSGDAYQCLVHGPITRQRTASMIGGTGSWVEVRGQDRRVEMDRVGVQATYTGKASAAAERIISAYGYGTACEETRKEYSDGQNALNQRGTDLAFLEDIARKNNLELWLSYDTSGPPGSFSVTTTVNVRSSPTRTSAPGPLLPPLPPVLQAPGNTVLRVQPPPGECASVTRFDTHVDFERPGAARGFAQAADNGETAEQTTNPADPPLGEERSSIVAIDGVKRTALAPPVTDPDEHYLAQEALLTEAAWFVQVDCSATLEILGFPPQPHQVVDVQYAGDRLSGPYQVMKATHIINPADAFVDFKLRANGLRTATAGGLL</sequence>
<evidence type="ECO:0000313" key="2">
    <source>
        <dbReference type="EMBL" id="GAA3689028.1"/>
    </source>
</evidence>
<evidence type="ECO:0000256" key="1">
    <source>
        <dbReference type="SAM" id="MobiDB-lite"/>
    </source>
</evidence>
<name>A0ABP7CEQ0_9MICC</name>
<feature type="compositionally biased region" description="Polar residues" evidence="1">
    <location>
        <begin position="191"/>
        <end position="205"/>
    </location>
</feature>